<dbReference type="FunFam" id="3.30.200.20:FF:001057">
    <property type="entry name" value="Probable receptor-like protein kinase At1g33260"/>
    <property type="match status" value="1"/>
</dbReference>
<dbReference type="FunFam" id="1.10.510.10:FF:000809">
    <property type="entry name" value="Serine/threonine-protein kinase-like protein At5g23170"/>
    <property type="match status" value="1"/>
</dbReference>
<dbReference type="GO" id="GO:0005524">
    <property type="term" value="F:ATP binding"/>
    <property type="evidence" value="ECO:0007669"/>
    <property type="project" value="UniProtKB-UniRule"/>
</dbReference>
<gene>
    <name evidence="13" type="ORF">ISN45_Aa06g032320</name>
</gene>
<keyword evidence="14" id="KW-1185">Reference proteome</keyword>
<reference evidence="13 14" key="1">
    <citation type="submission" date="2020-12" db="EMBL/GenBank/DDBJ databases">
        <title>Concerted genomic and epigenomic changes stabilize Arabidopsis allopolyploids.</title>
        <authorList>
            <person name="Chen Z."/>
        </authorList>
    </citation>
    <scope>NUCLEOTIDE SEQUENCE [LARGE SCALE GENOMIC DNA]</scope>
    <source>
        <strain evidence="13">Allo738</strain>
        <tissue evidence="13">Leaf</tissue>
    </source>
</reference>
<keyword evidence="3" id="KW-0597">Phosphoprotein</keyword>
<evidence type="ECO:0000256" key="8">
    <source>
        <dbReference type="ARBA" id="ARBA00047899"/>
    </source>
</evidence>
<evidence type="ECO:0000256" key="2">
    <source>
        <dbReference type="ARBA" id="ARBA00022527"/>
    </source>
</evidence>
<name>A0A8T1Z2H9_9BRAS</name>
<evidence type="ECO:0000256" key="6">
    <source>
        <dbReference type="ARBA" id="ARBA00022777"/>
    </source>
</evidence>
<keyword evidence="6 13" id="KW-0418">Kinase</keyword>
<accession>A0A8T1Z2H9</accession>
<dbReference type="EC" id="2.7.11.1" evidence="1"/>
<dbReference type="InterPro" id="IPR000719">
    <property type="entry name" value="Prot_kinase_dom"/>
</dbReference>
<evidence type="ECO:0000256" key="4">
    <source>
        <dbReference type="ARBA" id="ARBA00022679"/>
    </source>
</evidence>
<feature type="domain" description="Protein kinase" evidence="12">
    <location>
        <begin position="374"/>
        <end position="669"/>
    </location>
</feature>
<comment type="catalytic activity">
    <reaction evidence="8">
        <text>L-threonyl-[protein] + ATP = O-phospho-L-threonyl-[protein] + ADP + H(+)</text>
        <dbReference type="Rhea" id="RHEA:46608"/>
        <dbReference type="Rhea" id="RHEA-COMP:11060"/>
        <dbReference type="Rhea" id="RHEA-COMP:11605"/>
        <dbReference type="ChEBI" id="CHEBI:15378"/>
        <dbReference type="ChEBI" id="CHEBI:30013"/>
        <dbReference type="ChEBI" id="CHEBI:30616"/>
        <dbReference type="ChEBI" id="CHEBI:61977"/>
        <dbReference type="ChEBI" id="CHEBI:456216"/>
        <dbReference type="EC" id="2.7.11.1"/>
    </reaction>
</comment>
<evidence type="ECO:0000256" key="10">
    <source>
        <dbReference type="PROSITE-ProRule" id="PRU10141"/>
    </source>
</evidence>
<evidence type="ECO:0000256" key="7">
    <source>
        <dbReference type="ARBA" id="ARBA00022840"/>
    </source>
</evidence>
<comment type="caution">
    <text evidence="13">The sequence shown here is derived from an EMBL/GenBank/DDBJ whole genome shotgun (WGS) entry which is preliminary data.</text>
</comment>
<evidence type="ECO:0000256" key="1">
    <source>
        <dbReference type="ARBA" id="ARBA00012513"/>
    </source>
</evidence>
<evidence type="ECO:0000313" key="13">
    <source>
        <dbReference type="EMBL" id="KAG7552636.1"/>
    </source>
</evidence>
<dbReference type="PROSITE" id="PS50011">
    <property type="entry name" value="PROTEIN_KINASE_DOM"/>
    <property type="match status" value="1"/>
</dbReference>
<keyword evidence="2" id="KW-0723">Serine/threonine-protein kinase</keyword>
<feature type="binding site" evidence="10">
    <location>
        <position position="402"/>
    </location>
    <ligand>
        <name>ATP</name>
        <dbReference type="ChEBI" id="CHEBI:30616"/>
    </ligand>
</feature>
<dbReference type="CDD" id="cd14066">
    <property type="entry name" value="STKc_IRAK"/>
    <property type="match status" value="1"/>
</dbReference>
<feature type="region of interest" description="Disordered" evidence="11">
    <location>
        <begin position="204"/>
        <end position="244"/>
    </location>
</feature>
<dbReference type="InterPro" id="IPR017441">
    <property type="entry name" value="Protein_kinase_ATP_BS"/>
</dbReference>
<dbReference type="Proteomes" id="UP000694240">
    <property type="component" value="Chromosome 11"/>
</dbReference>
<feature type="compositionally biased region" description="Low complexity" evidence="11">
    <location>
        <begin position="211"/>
        <end position="244"/>
    </location>
</feature>
<dbReference type="GO" id="GO:0005886">
    <property type="term" value="C:plasma membrane"/>
    <property type="evidence" value="ECO:0007669"/>
    <property type="project" value="TreeGrafter"/>
</dbReference>
<dbReference type="PROSITE" id="PS00107">
    <property type="entry name" value="PROTEIN_KINASE_ATP"/>
    <property type="match status" value="1"/>
</dbReference>
<evidence type="ECO:0000256" key="9">
    <source>
        <dbReference type="ARBA" id="ARBA00048679"/>
    </source>
</evidence>
<dbReference type="Pfam" id="PF00069">
    <property type="entry name" value="Pkinase"/>
    <property type="match status" value="1"/>
</dbReference>
<evidence type="ECO:0000256" key="5">
    <source>
        <dbReference type="ARBA" id="ARBA00022741"/>
    </source>
</evidence>
<comment type="catalytic activity">
    <reaction evidence="9">
        <text>L-seryl-[protein] + ATP = O-phospho-L-seryl-[protein] + ADP + H(+)</text>
        <dbReference type="Rhea" id="RHEA:17989"/>
        <dbReference type="Rhea" id="RHEA-COMP:9863"/>
        <dbReference type="Rhea" id="RHEA-COMP:11604"/>
        <dbReference type="ChEBI" id="CHEBI:15378"/>
        <dbReference type="ChEBI" id="CHEBI:29999"/>
        <dbReference type="ChEBI" id="CHEBI:30616"/>
        <dbReference type="ChEBI" id="CHEBI:83421"/>
        <dbReference type="ChEBI" id="CHEBI:456216"/>
        <dbReference type="EC" id="2.7.11.1"/>
    </reaction>
</comment>
<dbReference type="AlphaFoldDB" id="A0A8T1Z2H9"/>
<protein>
    <recommendedName>
        <fullName evidence="1">non-specific serine/threonine protein kinase</fullName>
        <ecNumber evidence="1">2.7.11.1</ecNumber>
    </recommendedName>
</protein>
<dbReference type="InterPro" id="IPR008271">
    <property type="entry name" value="Ser/Thr_kinase_AS"/>
</dbReference>
<organism evidence="13 14">
    <name type="scientific">Arabidopsis thaliana x Arabidopsis arenosa</name>
    <dbReference type="NCBI Taxonomy" id="1240361"/>
    <lineage>
        <taxon>Eukaryota</taxon>
        <taxon>Viridiplantae</taxon>
        <taxon>Streptophyta</taxon>
        <taxon>Embryophyta</taxon>
        <taxon>Tracheophyta</taxon>
        <taxon>Spermatophyta</taxon>
        <taxon>Magnoliopsida</taxon>
        <taxon>eudicotyledons</taxon>
        <taxon>Gunneridae</taxon>
        <taxon>Pentapetalae</taxon>
        <taxon>rosids</taxon>
        <taxon>malvids</taxon>
        <taxon>Brassicales</taxon>
        <taxon>Brassicaceae</taxon>
        <taxon>Camelineae</taxon>
        <taxon>Arabidopsis</taxon>
    </lineage>
</organism>
<sequence length="675" mass="74644">MSINPVVVDTTQSILNVNMMNATKLNSTNYITWSLQVHSLLDGHDLAGYIDGSVFAPTQTLTTNNQTRPNPDYAKWRRQDKLIYSGLIGTLSPSIQSVVTKTKTAAEMWKTLSATYANPRWGHIQQLRLQLKQHPKGEKSVDDYMQGLVTRFDQLALLEGRETPPSITEIHEKLFNKEAKLLAMASSASLSGPVSANYANSRLKPAHGKQNNRPNQSWNNNNKQCSQMQQQYSGSQQSYSGSHSGLLPSPFRLWQPRANLALGTSQQVNPWLLDSGATHHMTSDLHNLAIHQPYNGEDAVLVGDGSDWGGDSDDYTSTNAYIIYIGRHPVSWTAKKQKGVARFDVSKTITDKPTSKGSGVTCYSSWDDVETLTSNFSRLIGSGGYSSIYMARFSGSDKAALKVHVSSHRLYQVFRLELDILLRLQHPNIVKLLGYFDDSEENGALLLEYLPQGNLQEKLQSNSKQVLQWRNRVAIALQLVQAIEHIHEKCTPQIVHGDIKASNVLLDKNFNCKLCDFGSAKVGFSSMVQPPTMSPRSRQMRMVGSPGYTDPHYLKTGIASKKMDMYGFGVVVLELVSGKEAFSAERGEMLVHTAAPLINEILDSSVDIAENKVRQFLDPRLLSNSLDIDEVKTMLNIAALCISSKLSLRPSAAQVAETLIKEIPSLSFLGCGKGV</sequence>
<evidence type="ECO:0000256" key="3">
    <source>
        <dbReference type="ARBA" id="ARBA00022553"/>
    </source>
</evidence>
<dbReference type="SMART" id="SM00220">
    <property type="entry name" value="S_TKc"/>
    <property type="match status" value="1"/>
</dbReference>
<evidence type="ECO:0000259" key="12">
    <source>
        <dbReference type="PROSITE" id="PS50011"/>
    </source>
</evidence>
<dbReference type="PANTHER" id="PTHR27001:SF915">
    <property type="entry name" value="PROTEIN KINASE DOMAIN-CONTAINING PROTEIN"/>
    <property type="match status" value="1"/>
</dbReference>
<dbReference type="GO" id="GO:0004674">
    <property type="term" value="F:protein serine/threonine kinase activity"/>
    <property type="evidence" value="ECO:0007669"/>
    <property type="project" value="UniProtKB-KW"/>
</dbReference>
<evidence type="ECO:0000313" key="14">
    <source>
        <dbReference type="Proteomes" id="UP000694240"/>
    </source>
</evidence>
<evidence type="ECO:0000256" key="11">
    <source>
        <dbReference type="SAM" id="MobiDB-lite"/>
    </source>
</evidence>
<dbReference type="Pfam" id="PF14223">
    <property type="entry name" value="Retrotran_gag_2"/>
    <property type="match status" value="1"/>
</dbReference>
<dbReference type="PANTHER" id="PTHR27001">
    <property type="entry name" value="OS01G0253100 PROTEIN"/>
    <property type="match status" value="1"/>
</dbReference>
<keyword evidence="5 10" id="KW-0547">Nucleotide-binding</keyword>
<keyword evidence="4" id="KW-0808">Transferase</keyword>
<proteinExistence type="predicted"/>
<dbReference type="PROSITE" id="PS00108">
    <property type="entry name" value="PROTEIN_KINASE_ST"/>
    <property type="match status" value="1"/>
</dbReference>
<dbReference type="EMBL" id="JAEFBK010000011">
    <property type="protein sequence ID" value="KAG7552636.1"/>
    <property type="molecule type" value="Genomic_DNA"/>
</dbReference>
<keyword evidence="7 10" id="KW-0067">ATP-binding</keyword>